<dbReference type="Proteomes" id="UP000327085">
    <property type="component" value="Chromosome 3"/>
</dbReference>
<accession>A0A5E4FQP0</accession>
<dbReference type="GO" id="GO:0003729">
    <property type="term" value="F:mRNA binding"/>
    <property type="evidence" value="ECO:0007669"/>
    <property type="project" value="TreeGrafter"/>
</dbReference>
<evidence type="ECO:0000256" key="3">
    <source>
        <dbReference type="SAM" id="MobiDB-lite"/>
    </source>
</evidence>
<keyword evidence="1 2" id="KW-0694">RNA-binding</keyword>
<dbReference type="AlphaFoldDB" id="A0A5E4FQP0"/>
<reference evidence="5 8" key="3">
    <citation type="journal article" date="2022" name="G3 (Bethesda)">
        <title>Whole-genome sequence and methylome profiling of the almond [Prunus dulcis (Mill.) D.A. Webb] cultivar 'Nonpareil'.</title>
        <authorList>
            <person name="D'Amico-Willman K.M."/>
            <person name="Ouma W.Z."/>
            <person name="Meulia T."/>
            <person name="Sideli G.M."/>
            <person name="Gradziel T.M."/>
            <person name="Fresnedo-Ramirez J."/>
        </authorList>
    </citation>
    <scope>NUCLEOTIDE SEQUENCE [LARGE SCALE GENOMIC DNA]</scope>
    <source>
        <strain evidence="5">Clone GOH B32 T37-40</strain>
    </source>
</reference>
<dbReference type="InParanoid" id="A0A5E4FQP0"/>
<dbReference type="GO" id="GO:0005634">
    <property type="term" value="C:nucleus"/>
    <property type="evidence" value="ECO:0007669"/>
    <property type="project" value="TreeGrafter"/>
</dbReference>
<sequence>MSTALDMSLDDMIKNSRGNRERTRGGRAPRGRGGPRGSFNAGRMAAGRIPGGRMTGAVRRGPLPVNTRPSSYTIAKSTRRTKRFPWQPDLFEDSIRAAGISGIEIGTKLYVSNLDYGVTNEDIRELFSEIGELKRYAVHFDKNGRPSGSAEVVYTRRSDAFAALKRYNNVLLDGKPMKIEIVGANAGMPISARVNVTGVHGRKKRTVVMTPGPGRGGGYALPMVNRGSGRSSRGGIRNGRGQPRGSGSGRGRGRGGPGRKKPVDKSVDELDKELDSYHADAMQS</sequence>
<dbReference type="Gene3D" id="3.30.70.330">
    <property type="match status" value="1"/>
</dbReference>
<organism evidence="6 7">
    <name type="scientific">Prunus dulcis</name>
    <name type="common">Almond</name>
    <name type="synonym">Amygdalus dulcis</name>
    <dbReference type="NCBI Taxonomy" id="3755"/>
    <lineage>
        <taxon>Eukaryota</taxon>
        <taxon>Viridiplantae</taxon>
        <taxon>Streptophyta</taxon>
        <taxon>Embryophyta</taxon>
        <taxon>Tracheophyta</taxon>
        <taxon>Spermatophyta</taxon>
        <taxon>Magnoliopsida</taxon>
        <taxon>eudicotyledons</taxon>
        <taxon>Gunneridae</taxon>
        <taxon>Pentapetalae</taxon>
        <taxon>rosids</taxon>
        <taxon>fabids</taxon>
        <taxon>Rosales</taxon>
        <taxon>Rosaceae</taxon>
        <taxon>Amygdaloideae</taxon>
        <taxon>Amygdaleae</taxon>
        <taxon>Prunus</taxon>
    </lineage>
</organism>
<dbReference type="InterPro" id="IPR051229">
    <property type="entry name" value="ALYREF_mRNA_export"/>
</dbReference>
<name>A0A5E4FQP0_PRUDU</name>
<dbReference type="SMART" id="SM00360">
    <property type="entry name" value="RRM"/>
    <property type="match status" value="1"/>
</dbReference>
<evidence type="ECO:0000313" key="6">
    <source>
        <dbReference type="EMBL" id="VVA29819.1"/>
    </source>
</evidence>
<dbReference type="Gramene" id="VVA29819">
    <property type="protein sequence ID" value="VVA29819"/>
    <property type="gene ID" value="Prudul26B032316"/>
</dbReference>
<reference evidence="7" key="2">
    <citation type="journal article" date="2020" name="Plant J.">
        <title>Transposons played a major role in the diversification between the closely related almond and peach genomes: results from the almond genome sequence.</title>
        <authorList>
            <person name="Alioto T."/>
            <person name="Alexiou K.G."/>
            <person name="Bardil A."/>
            <person name="Barteri F."/>
            <person name="Castanera R."/>
            <person name="Cruz F."/>
            <person name="Dhingra A."/>
            <person name="Duval H."/>
            <person name="Fernandez I Marti A."/>
            <person name="Frias L."/>
            <person name="Galan B."/>
            <person name="Garcia J.L."/>
            <person name="Howad W."/>
            <person name="Gomez-Garrido J."/>
            <person name="Gut M."/>
            <person name="Julca I."/>
            <person name="Morata J."/>
            <person name="Puigdomenech P."/>
            <person name="Ribeca P."/>
            <person name="Rubio Cabetas M.J."/>
            <person name="Vlasova A."/>
            <person name="Wirthensohn M."/>
            <person name="Garcia-Mas J."/>
            <person name="Gabaldon T."/>
            <person name="Casacuberta J.M."/>
            <person name="Arus P."/>
        </authorList>
    </citation>
    <scope>NUCLEOTIDE SEQUENCE [LARGE SCALE GENOMIC DNA]</scope>
    <source>
        <strain evidence="7">cv. Texas</strain>
    </source>
</reference>
<dbReference type="PANTHER" id="PTHR19965:SF33">
    <property type="entry name" value="THO COMPLEX SUBUNIT 4D"/>
    <property type="match status" value="1"/>
</dbReference>
<dbReference type="EMBL" id="CABIKO010000174">
    <property type="protein sequence ID" value="VVA29819.1"/>
    <property type="molecule type" value="Genomic_DNA"/>
</dbReference>
<evidence type="ECO:0000313" key="7">
    <source>
        <dbReference type="Proteomes" id="UP000327085"/>
    </source>
</evidence>
<evidence type="ECO:0000313" key="8">
    <source>
        <dbReference type="Proteomes" id="UP001054821"/>
    </source>
</evidence>
<dbReference type="Pfam" id="PF13865">
    <property type="entry name" value="FoP_duplication"/>
    <property type="match status" value="1"/>
</dbReference>
<feature type="compositionally biased region" description="Basic and acidic residues" evidence="3">
    <location>
        <begin position="261"/>
        <end position="278"/>
    </location>
</feature>
<keyword evidence="8" id="KW-1185">Reference proteome</keyword>
<dbReference type="PROSITE" id="PS50102">
    <property type="entry name" value="RRM"/>
    <property type="match status" value="1"/>
</dbReference>
<dbReference type="SUPFAM" id="SSF54928">
    <property type="entry name" value="RNA-binding domain, RBD"/>
    <property type="match status" value="1"/>
</dbReference>
<evidence type="ECO:0000259" key="4">
    <source>
        <dbReference type="PROSITE" id="PS50102"/>
    </source>
</evidence>
<dbReference type="EMBL" id="JAJFAZ020000003">
    <property type="protein sequence ID" value="KAI5339535.1"/>
    <property type="molecule type" value="Genomic_DNA"/>
</dbReference>
<reference evidence="6" key="1">
    <citation type="submission" date="2019-07" db="EMBL/GenBank/DDBJ databases">
        <authorList>
            <person name="Alioto T."/>
            <person name="Alioto T."/>
            <person name="Gomez Garrido J."/>
        </authorList>
    </citation>
    <scope>NUCLEOTIDE SEQUENCE</scope>
</reference>
<dbReference type="OMA" id="HDMFDGP"/>
<evidence type="ECO:0000313" key="5">
    <source>
        <dbReference type="EMBL" id="KAI5339535.1"/>
    </source>
</evidence>
<dbReference type="PANTHER" id="PTHR19965">
    <property type="entry name" value="RNA AND EXPORT FACTOR BINDING PROTEIN"/>
    <property type="match status" value="1"/>
</dbReference>
<gene>
    <name evidence="6" type="ORF">ALMOND_2B032316</name>
    <name evidence="5" type="ORF">L3X38_018807</name>
</gene>
<feature type="region of interest" description="Disordered" evidence="3">
    <location>
        <begin position="1"/>
        <end position="70"/>
    </location>
</feature>
<proteinExistence type="predicted"/>
<protein>
    <submittedName>
        <fullName evidence="6">PREDICTED: THO complex subunit</fullName>
    </submittedName>
</protein>
<dbReference type="GO" id="GO:0006406">
    <property type="term" value="P:mRNA export from nucleus"/>
    <property type="evidence" value="ECO:0007669"/>
    <property type="project" value="TreeGrafter"/>
</dbReference>
<dbReference type="InterPro" id="IPR035979">
    <property type="entry name" value="RBD_domain_sf"/>
</dbReference>
<dbReference type="Pfam" id="PF00076">
    <property type="entry name" value="RRM_1"/>
    <property type="match status" value="1"/>
</dbReference>
<feature type="region of interest" description="Disordered" evidence="3">
    <location>
        <begin position="210"/>
        <end position="284"/>
    </location>
</feature>
<dbReference type="InterPro" id="IPR012677">
    <property type="entry name" value="Nucleotide-bd_a/b_plait_sf"/>
</dbReference>
<feature type="compositionally biased region" description="Basic and acidic residues" evidence="3">
    <location>
        <begin position="11"/>
        <end position="24"/>
    </location>
</feature>
<feature type="compositionally biased region" description="Gly residues" evidence="3">
    <location>
        <begin position="236"/>
        <end position="250"/>
    </location>
</feature>
<evidence type="ECO:0000256" key="2">
    <source>
        <dbReference type="PROSITE-ProRule" id="PRU00176"/>
    </source>
</evidence>
<feature type="compositionally biased region" description="Low complexity" evidence="3">
    <location>
        <begin position="225"/>
        <end position="235"/>
    </location>
</feature>
<dbReference type="CDD" id="cd12680">
    <property type="entry name" value="RRM_THOC4"/>
    <property type="match status" value="1"/>
</dbReference>
<dbReference type="InterPro" id="IPR000504">
    <property type="entry name" value="RRM_dom"/>
</dbReference>
<dbReference type="Proteomes" id="UP001054821">
    <property type="component" value="Chromosome 3"/>
</dbReference>
<dbReference type="SMART" id="SM01218">
    <property type="entry name" value="FoP_duplication"/>
    <property type="match status" value="1"/>
</dbReference>
<dbReference type="InterPro" id="IPR025715">
    <property type="entry name" value="FoP_C"/>
</dbReference>
<feature type="compositionally biased region" description="Basic residues" evidence="3">
    <location>
        <begin position="251"/>
        <end position="260"/>
    </location>
</feature>
<feature type="domain" description="RRM" evidence="4">
    <location>
        <begin position="107"/>
        <end position="184"/>
    </location>
</feature>
<evidence type="ECO:0000256" key="1">
    <source>
        <dbReference type="ARBA" id="ARBA00022884"/>
    </source>
</evidence>